<reference evidence="2 3" key="1">
    <citation type="submission" date="2024-01" db="EMBL/GenBank/DDBJ databases">
        <title>The genome of the rayed Mediterranean limpet Patella caerulea (Linnaeus, 1758).</title>
        <authorList>
            <person name="Anh-Thu Weber A."/>
            <person name="Halstead-Nussloch G."/>
        </authorList>
    </citation>
    <scope>NUCLEOTIDE SEQUENCE [LARGE SCALE GENOMIC DNA]</scope>
    <source>
        <strain evidence="2">AATW-2023a</strain>
        <tissue evidence="2">Whole specimen</tissue>
    </source>
</reference>
<comment type="caution">
    <text evidence="2">The sequence shown here is derived from an EMBL/GenBank/DDBJ whole genome shotgun (WGS) entry which is preliminary data.</text>
</comment>
<dbReference type="Pfam" id="PF13966">
    <property type="entry name" value="zf-RVT"/>
    <property type="match status" value="1"/>
</dbReference>
<dbReference type="AlphaFoldDB" id="A0AAN8PYX8"/>
<evidence type="ECO:0000259" key="1">
    <source>
        <dbReference type="Pfam" id="PF13966"/>
    </source>
</evidence>
<evidence type="ECO:0000313" key="3">
    <source>
        <dbReference type="Proteomes" id="UP001347796"/>
    </source>
</evidence>
<name>A0AAN8PYX8_PATCE</name>
<organism evidence="2 3">
    <name type="scientific">Patella caerulea</name>
    <name type="common">Rayed Mediterranean limpet</name>
    <dbReference type="NCBI Taxonomy" id="87958"/>
    <lineage>
        <taxon>Eukaryota</taxon>
        <taxon>Metazoa</taxon>
        <taxon>Spiralia</taxon>
        <taxon>Lophotrochozoa</taxon>
        <taxon>Mollusca</taxon>
        <taxon>Gastropoda</taxon>
        <taxon>Patellogastropoda</taxon>
        <taxon>Patelloidea</taxon>
        <taxon>Patellidae</taxon>
        <taxon>Patella</taxon>
    </lineage>
</organism>
<dbReference type="InterPro" id="IPR026960">
    <property type="entry name" value="RVT-Znf"/>
</dbReference>
<feature type="domain" description="Reverse transcriptase zinc-binding" evidence="1">
    <location>
        <begin position="124"/>
        <end position="195"/>
    </location>
</feature>
<dbReference type="EMBL" id="JAZGQO010000006">
    <property type="protein sequence ID" value="KAK6186344.1"/>
    <property type="molecule type" value="Genomic_DNA"/>
</dbReference>
<evidence type="ECO:0000313" key="2">
    <source>
        <dbReference type="EMBL" id="KAK6186344.1"/>
    </source>
</evidence>
<dbReference type="Proteomes" id="UP001347796">
    <property type="component" value="Unassembled WGS sequence"/>
</dbReference>
<gene>
    <name evidence="2" type="ORF">SNE40_008396</name>
</gene>
<keyword evidence="3" id="KW-1185">Reference proteome</keyword>
<protein>
    <recommendedName>
        <fullName evidence="1">Reverse transcriptase zinc-binding domain-containing protein</fullName>
    </recommendedName>
</protein>
<sequence>MFILHNHWYEKTFGKEQIVYLHEFLGNKADLHMKDGNDQFYVNNTALVIKKMLKTQVNLNETPNRMYNNAIDDINKNLKAWYKQDLTDITAKDIYNHTILAKYKKANSITKWEEELNIHQFRENDIKMMFKLAHHVNINSKLQNFQYKYIHRIIYTNKLLCKLKMTESTLCSFCLSDIETVNHLFIYCTYTQRIWNEMYEIFAKANINVNITHKEIHLGCLDKSVFDNFPKWSFVNQIIFLTKYYVYKSKLEATIPTCERYRAFLQSRKSLELEIFKTNKKILNKWTFLPHTQT</sequence>
<proteinExistence type="predicted"/>
<accession>A0AAN8PYX8</accession>